<evidence type="ECO:0000256" key="1">
    <source>
        <dbReference type="ARBA" id="ARBA00023015"/>
    </source>
</evidence>
<evidence type="ECO:0000313" key="8">
    <source>
        <dbReference type="Proteomes" id="UP000250079"/>
    </source>
</evidence>
<gene>
    <name evidence="7" type="primary">tsaQ1_3</name>
    <name evidence="7" type="ORF">IMCC3135_16885</name>
</gene>
<dbReference type="SMART" id="SM00346">
    <property type="entry name" value="HTH_ICLR"/>
    <property type="match status" value="1"/>
</dbReference>
<evidence type="ECO:0000259" key="5">
    <source>
        <dbReference type="PROSITE" id="PS51077"/>
    </source>
</evidence>
<dbReference type="AlphaFoldDB" id="A0A2Z2NQE9"/>
<organism evidence="7 8">
    <name type="scientific">Granulosicoccus antarcticus IMCC3135</name>
    <dbReference type="NCBI Taxonomy" id="1192854"/>
    <lineage>
        <taxon>Bacteria</taxon>
        <taxon>Pseudomonadati</taxon>
        <taxon>Pseudomonadota</taxon>
        <taxon>Gammaproteobacteria</taxon>
        <taxon>Chromatiales</taxon>
        <taxon>Granulosicoccaceae</taxon>
        <taxon>Granulosicoccus</taxon>
    </lineage>
</organism>
<dbReference type="OrthoDB" id="9807558at2"/>
<dbReference type="PANTHER" id="PTHR30136:SF33">
    <property type="entry name" value="TRANSCRIPTIONAL REGULATORY PROTEIN"/>
    <property type="match status" value="1"/>
</dbReference>
<proteinExistence type="predicted"/>
<evidence type="ECO:0000313" key="7">
    <source>
        <dbReference type="EMBL" id="ASJ73459.1"/>
    </source>
</evidence>
<keyword evidence="1" id="KW-0805">Transcription regulation</keyword>
<dbReference type="InterPro" id="IPR014757">
    <property type="entry name" value="Tscrpt_reg_IclR_C"/>
</dbReference>
<dbReference type="KEGG" id="gai:IMCC3135_16885"/>
<evidence type="ECO:0000256" key="3">
    <source>
        <dbReference type="ARBA" id="ARBA00023163"/>
    </source>
</evidence>
<dbReference type="SUPFAM" id="SSF46785">
    <property type="entry name" value="Winged helix' DNA-binding domain"/>
    <property type="match status" value="1"/>
</dbReference>
<protein>
    <submittedName>
        <fullName evidence="7">HTH-type transcriptional regulator TsaQ1/TsaQ2</fullName>
    </submittedName>
</protein>
<dbReference type="InterPro" id="IPR050707">
    <property type="entry name" value="HTH_MetabolicPath_Reg"/>
</dbReference>
<dbReference type="Gene3D" id="1.10.10.10">
    <property type="entry name" value="Winged helix-like DNA-binding domain superfamily/Winged helix DNA-binding domain"/>
    <property type="match status" value="1"/>
</dbReference>
<evidence type="ECO:0000259" key="6">
    <source>
        <dbReference type="PROSITE" id="PS51078"/>
    </source>
</evidence>
<dbReference type="Pfam" id="PF09339">
    <property type="entry name" value="HTH_IclR"/>
    <property type="match status" value="1"/>
</dbReference>
<dbReference type="PANTHER" id="PTHR30136">
    <property type="entry name" value="HELIX-TURN-HELIX TRANSCRIPTIONAL REGULATOR, ICLR FAMILY"/>
    <property type="match status" value="1"/>
</dbReference>
<dbReference type="GO" id="GO:0045892">
    <property type="term" value="P:negative regulation of DNA-templated transcription"/>
    <property type="evidence" value="ECO:0007669"/>
    <property type="project" value="TreeGrafter"/>
</dbReference>
<feature type="domain" description="HTH iclR-type" evidence="5">
    <location>
        <begin position="50"/>
        <end position="112"/>
    </location>
</feature>
<dbReference type="InterPro" id="IPR005471">
    <property type="entry name" value="Tscrpt_reg_IclR_N"/>
</dbReference>
<reference evidence="7 8" key="1">
    <citation type="submission" date="2016-12" db="EMBL/GenBank/DDBJ databases">
        <authorList>
            <person name="Song W.-J."/>
            <person name="Kurnit D.M."/>
        </authorList>
    </citation>
    <scope>NUCLEOTIDE SEQUENCE [LARGE SCALE GENOMIC DNA]</scope>
    <source>
        <strain evidence="7 8">IMCC3135</strain>
    </source>
</reference>
<evidence type="ECO:0000256" key="4">
    <source>
        <dbReference type="SAM" id="MobiDB-lite"/>
    </source>
</evidence>
<dbReference type="Proteomes" id="UP000250079">
    <property type="component" value="Chromosome"/>
</dbReference>
<dbReference type="EMBL" id="CP018632">
    <property type="protein sequence ID" value="ASJ73459.1"/>
    <property type="molecule type" value="Genomic_DNA"/>
</dbReference>
<feature type="region of interest" description="Disordered" evidence="4">
    <location>
        <begin position="1"/>
        <end position="29"/>
    </location>
</feature>
<dbReference type="InterPro" id="IPR036388">
    <property type="entry name" value="WH-like_DNA-bd_sf"/>
</dbReference>
<dbReference type="SUPFAM" id="SSF55781">
    <property type="entry name" value="GAF domain-like"/>
    <property type="match status" value="1"/>
</dbReference>
<name>A0A2Z2NQE9_9GAMM</name>
<dbReference type="GO" id="GO:0003677">
    <property type="term" value="F:DNA binding"/>
    <property type="evidence" value="ECO:0007669"/>
    <property type="project" value="UniProtKB-KW"/>
</dbReference>
<dbReference type="PROSITE" id="PS51077">
    <property type="entry name" value="HTH_ICLR"/>
    <property type="match status" value="1"/>
</dbReference>
<accession>A0A2Z2NQE9</accession>
<keyword evidence="2" id="KW-0238">DNA-binding</keyword>
<feature type="domain" description="IclR-ED" evidence="6">
    <location>
        <begin position="113"/>
        <end position="296"/>
    </location>
</feature>
<keyword evidence="8" id="KW-1185">Reference proteome</keyword>
<dbReference type="GO" id="GO:0003700">
    <property type="term" value="F:DNA-binding transcription factor activity"/>
    <property type="evidence" value="ECO:0007669"/>
    <property type="project" value="TreeGrafter"/>
</dbReference>
<dbReference type="RefSeq" id="WP_088918649.1">
    <property type="nucleotide sequence ID" value="NZ_CP018632.1"/>
</dbReference>
<dbReference type="PROSITE" id="PS51078">
    <property type="entry name" value="ICLR_ED"/>
    <property type="match status" value="1"/>
</dbReference>
<keyword evidence="3" id="KW-0804">Transcription</keyword>
<dbReference type="Pfam" id="PF01614">
    <property type="entry name" value="IclR_C"/>
    <property type="match status" value="1"/>
</dbReference>
<dbReference type="InterPro" id="IPR036390">
    <property type="entry name" value="WH_DNA-bd_sf"/>
</dbReference>
<dbReference type="Gene3D" id="3.30.450.40">
    <property type="match status" value="1"/>
</dbReference>
<dbReference type="InterPro" id="IPR029016">
    <property type="entry name" value="GAF-like_dom_sf"/>
</dbReference>
<evidence type="ECO:0000256" key="2">
    <source>
        <dbReference type="ARBA" id="ARBA00023125"/>
    </source>
</evidence>
<sequence>MTKKKSSGKTPSSPSKAEPGTAPKASRSAVSLIYDNDDISERLSKDRKFNWSLARGLEMLRAFSVRPSPLGNSELSEITQVPKATVTRLTHTLTELGYLSYNQRLGKFEPAPAILALGYPVLTSMKARVVAREHLQKLAEEVNLPVALAARDRLSMIYVDACQPSTMMTMHLDIGSRVDMATTALGRAFMWGISEGEQDYVFSLLEKRHGTKWPKLKASIKKSFAQIEKRGFCIVDGEWQRDIRAVGVPLVSSDGATVMAFNAAGPQFAASLETLETIVGPRLVHLSKNVASLVST</sequence>